<dbReference type="VEuPathDB" id="TriTrypDB:TcCL_ESM01210"/>
<dbReference type="VEuPathDB" id="TriTrypDB:TCDM_07446"/>
<dbReference type="GO" id="GO:0071031">
    <property type="term" value="P:nuclear mRNA surveillance of mRNA 3'-end processing"/>
    <property type="evidence" value="ECO:0007669"/>
    <property type="project" value="TreeGrafter"/>
</dbReference>
<dbReference type="PANTHER" id="PTHR23355:SF35">
    <property type="entry name" value="EXOSOME COMPLEX EXONUCLEASE RRP44"/>
    <property type="match status" value="1"/>
</dbReference>
<sequence>MIEEWMLFANAAAARKVYESYPRWTLLRRHQRPAENAFDNLNEALERKLGLRLDDTTSLTLNTSLNACIDPDDVYFNQLIRILVTRCLRQAQYFSSSEVSQDEFYHFGLAMPIYTHFTSPIRRYADVIVHRQLAAALGIMQVSEKHTDSVKMEAVAANINYRHEQAQRAGRDSQNLFTGFYLRNFAGQVIPDEDGYVVKLSETHVFVLVPKYGQEGKIPKEQLVRVPGLLDKVRVGIELRQQGDVLRTTLAFVLVGMMKEGEDGRGDFCTEGENRENGENGEKSPTDDAAGEEGPVRKKFRRKQEGDEGKNNKE</sequence>
<dbReference type="GO" id="GO:0003723">
    <property type="term" value="F:RNA binding"/>
    <property type="evidence" value="ECO:0007669"/>
    <property type="project" value="InterPro"/>
</dbReference>
<dbReference type="VEuPathDB" id="TriTrypDB:C4B63_30g129"/>
<evidence type="ECO:0000256" key="2">
    <source>
        <dbReference type="ARBA" id="ARBA00022552"/>
    </source>
</evidence>
<dbReference type="VEuPathDB" id="TriTrypDB:TcCLB.508241.120"/>
<dbReference type="GO" id="GO:0006364">
    <property type="term" value="P:rRNA processing"/>
    <property type="evidence" value="ECO:0007669"/>
    <property type="project" value="UniProtKB-KW"/>
</dbReference>
<evidence type="ECO:0000256" key="1">
    <source>
        <dbReference type="ARBA" id="ARBA00004123"/>
    </source>
</evidence>
<feature type="domain" description="RNB" evidence="5">
    <location>
        <begin position="1"/>
        <end position="137"/>
    </location>
</feature>
<protein>
    <submittedName>
        <fullName evidence="6">Rrp44p-like protein</fullName>
    </submittedName>
</protein>
<dbReference type="GO" id="GO:0000175">
    <property type="term" value="F:3'-5'-RNA exonuclease activity"/>
    <property type="evidence" value="ECO:0007669"/>
    <property type="project" value="TreeGrafter"/>
</dbReference>
<dbReference type="InterPro" id="IPR050180">
    <property type="entry name" value="RNR_Ribonuclease"/>
</dbReference>
<feature type="region of interest" description="Disordered" evidence="4">
    <location>
        <begin position="263"/>
        <end position="314"/>
    </location>
</feature>
<dbReference type="InterPro" id="IPR001900">
    <property type="entry name" value="RNase_II/R"/>
</dbReference>
<dbReference type="GO" id="GO:0000176">
    <property type="term" value="C:nuclear exosome (RNase complex)"/>
    <property type="evidence" value="ECO:0007669"/>
    <property type="project" value="TreeGrafter"/>
</dbReference>
<keyword evidence="2" id="KW-0698">rRNA processing</keyword>
<dbReference type="GO" id="GO:0000177">
    <property type="term" value="C:cytoplasmic exosome (RNase complex)"/>
    <property type="evidence" value="ECO:0007669"/>
    <property type="project" value="TreeGrafter"/>
</dbReference>
<accession>Q86M64</accession>
<dbReference type="VEuPathDB" id="TriTrypDB:ECC02_010401"/>
<dbReference type="InterPro" id="IPR022966">
    <property type="entry name" value="RNase_II/R_CS"/>
</dbReference>
<dbReference type="VEuPathDB" id="TriTrypDB:TcG_08029"/>
<evidence type="ECO:0000313" key="6">
    <source>
        <dbReference type="EMBL" id="AAO85525.1"/>
    </source>
</evidence>
<dbReference type="VEuPathDB" id="TriTrypDB:TCSYLVIO_001759"/>
<dbReference type="InterPro" id="IPR012340">
    <property type="entry name" value="NA-bd_OB-fold"/>
</dbReference>
<evidence type="ECO:0000256" key="3">
    <source>
        <dbReference type="ARBA" id="ARBA00023242"/>
    </source>
</evidence>
<dbReference type="VEuPathDB" id="TriTrypDB:TcYC6_0044850"/>
<reference evidence="6" key="1">
    <citation type="submission" date="2002-03" db="EMBL/GenBank/DDBJ databases">
        <authorList>
            <person name="Yamauchi L.M."/>
            <person name="Santos M.R.M."/>
            <person name="Franco da Silveira J."/>
            <person name="Silva J.S."/>
        </authorList>
    </citation>
    <scope>NUCLEOTIDE SEQUENCE</scope>
    <source>
        <strain evidence="6">Esmeraldo</strain>
    </source>
</reference>
<comment type="subcellular location">
    <subcellularLocation>
        <location evidence="1">Nucleus</location>
    </subcellularLocation>
</comment>
<dbReference type="EMBL" id="AF496668">
    <property type="protein sequence ID" value="AAO85525.1"/>
    <property type="molecule type" value="mRNA"/>
</dbReference>
<dbReference type="Pfam" id="PF00773">
    <property type="entry name" value="RNB"/>
    <property type="match status" value="1"/>
</dbReference>
<dbReference type="VEuPathDB" id="TriTrypDB:C3747_43g244"/>
<evidence type="ECO:0000259" key="5">
    <source>
        <dbReference type="Pfam" id="PF00773"/>
    </source>
</evidence>
<dbReference type="PANTHER" id="PTHR23355">
    <property type="entry name" value="RIBONUCLEASE"/>
    <property type="match status" value="1"/>
</dbReference>
<feature type="compositionally biased region" description="Basic and acidic residues" evidence="4">
    <location>
        <begin position="263"/>
        <end position="286"/>
    </location>
</feature>
<keyword evidence="3" id="KW-0539">Nucleus</keyword>
<organism evidence="6">
    <name type="scientific">Trypanosoma cruzi</name>
    <dbReference type="NCBI Taxonomy" id="5693"/>
    <lineage>
        <taxon>Eukaryota</taxon>
        <taxon>Discoba</taxon>
        <taxon>Euglenozoa</taxon>
        <taxon>Kinetoplastea</taxon>
        <taxon>Metakinetoplastina</taxon>
        <taxon>Trypanosomatida</taxon>
        <taxon>Trypanosomatidae</taxon>
        <taxon>Trypanosoma</taxon>
        <taxon>Schizotrypanum</taxon>
    </lineage>
</organism>
<dbReference type="PROSITE" id="PS01175">
    <property type="entry name" value="RIBONUCLEASE_II"/>
    <property type="match status" value="1"/>
</dbReference>
<name>Q86M64_TRYCR</name>
<dbReference type="SUPFAM" id="SSF50249">
    <property type="entry name" value="Nucleic acid-binding proteins"/>
    <property type="match status" value="1"/>
</dbReference>
<proteinExistence type="evidence at transcript level"/>
<feature type="compositionally biased region" description="Basic and acidic residues" evidence="4">
    <location>
        <begin position="303"/>
        <end position="314"/>
    </location>
</feature>
<dbReference type="VEuPathDB" id="TriTrypDB:BCY84_12917"/>
<evidence type="ECO:0000256" key="4">
    <source>
        <dbReference type="SAM" id="MobiDB-lite"/>
    </source>
</evidence>
<dbReference type="AlphaFoldDB" id="Q86M64"/>
<dbReference type="VEuPathDB" id="TriTrypDB:Tc_MARK_604"/>
<dbReference type="VEuPathDB" id="TriTrypDB:TcBrA4_0088750"/>
<dbReference type="GO" id="GO:0016075">
    <property type="term" value="P:rRNA catabolic process"/>
    <property type="evidence" value="ECO:0007669"/>
    <property type="project" value="TreeGrafter"/>
</dbReference>
<dbReference type="GO" id="GO:0004519">
    <property type="term" value="F:endonuclease activity"/>
    <property type="evidence" value="ECO:0007669"/>
    <property type="project" value="TreeGrafter"/>
</dbReference>